<evidence type="ECO:0000259" key="12">
    <source>
        <dbReference type="PROSITE" id="PS51192"/>
    </source>
</evidence>
<evidence type="ECO:0000256" key="3">
    <source>
        <dbReference type="ARBA" id="ARBA00022741"/>
    </source>
</evidence>
<feature type="compositionally biased region" description="Basic and acidic residues" evidence="11">
    <location>
        <begin position="597"/>
        <end position="611"/>
    </location>
</feature>
<dbReference type="EC" id="3.6.4.13" evidence="10"/>
<name>A0A167QX92_9HYPO</name>
<dbReference type="InterPro" id="IPR001650">
    <property type="entry name" value="Helicase_C-like"/>
</dbReference>
<dbReference type="InterPro" id="IPR014014">
    <property type="entry name" value="RNA_helicase_DEAD_Q_motif"/>
</dbReference>
<dbReference type="InterPro" id="IPR011545">
    <property type="entry name" value="DEAD/DEAH_box_helicase_dom"/>
</dbReference>
<evidence type="ECO:0000256" key="7">
    <source>
        <dbReference type="ARBA" id="ARBA00022884"/>
    </source>
</evidence>
<feature type="compositionally biased region" description="Basic and acidic residues" evidence="11">
    <location>
        <begin position="631"/>
        <end position="651"/>
    </location>
</feature>
<evidence type="ECO:0000256" key="9">
    <source>
        <dbReference type="RuleBase" id="RU000492"/>
    </source>
</evidence>
<keyword evidence="4 9" id="KW-0378">Hydrolase</keyword>
<dbReference type="GO" id="GO:0005730">
    <property type="term" value="C:nucleolus"/>
    <property type="evidence" value="ECO:0007669"/>
    <property type="project" value="UniProtKB-SubCell"/>
</dbReference>
<dbReference type="SMART" id="SM00487">
    <property type="entry name" value="DEXDc"/>
    <property type="match status" value="1"/>
</dbReference>
<dbReference type="STRING" id="1081102.A0A167QX92"/>
<dbReference type="Proteomes" id="UP000076874">
    <property type="component" value="Unassembled WGS sequence"/>
</dbReference>
<dbReference type="GO" id="GO:0016787">
    <property type="term" value="F:hydrolase activity"/>
    <property type="evidence" value="ECO:0007669"/>
    <property type="project" value="UniProtKB-KW"/>
</dbReference>
<evidence type="ECO:0000256" key="8">
    <source>
        <dbReference type="PROSITE-ProRule" id="PRU00552"/>
    </source>
</evidence>
<keyword evidence="16" id="KW-1185">Reference proteome</keyword>
<proteinExistence type="inferred from homology"/>
<gene>
    <name evidence="15" type="ORF">SPI_06945</name>
</gene>
<evidence type="ECO:0000256" key="11">
    <source>
        <dbReference type="SAM" id="MobiDB-lite"/>
    </source>
</evidence>
<evidence type="ECO:0000256" key="10">
    <source>
        <dbReference type="RuleBase" id="RU365068"/>
    </source>
</evidence>
<evidence type="ECO:0000256" key="5">
    <source>
        <dbReference type="ARBA" id="ARBA00022806"/>
    </source>
</evidence>
<reference evidence="15 16" key="1">
    <citation type="journal article" date="2016" name="Genome Biol. Evol.">
        <title>Divergent and convergent evolution of fungal pathogenicity.</title>
        <authorList>
            <person name="Shang Y."/>
            <person name="Xiao G."/>
            <person name="Zheng P."/>
            <person name="Cen K."/>
            <person name="Zhan S."/>
            <person name="Wang C."/>
        </authorList>
    </citation>
    <scope>NUCLEOTIDE SEQUENCE [LARGE SCALE GENOMIC DNA]</scope>
    <source>
        <strain evidence="15 16">RCEF 264</strain>
    </source>
</reference>
<dbReference type="InterPro" id="IPR027417">
    <property type="entry name" value="P-loop_NTPase"/>
</dbReference>
<evidence type="ECO:0000259" key="13">
    <source>
        <dbReference type="PROSITE" id="PS51194"/>
    </source>
</evidence>
<dbReference type="Pfam" id="PF00270">
    <property type="entry name" value="DEAD"/>
    <property type="match status" value="1"/>
</dbReference>
<keyword evidence="3 9" id="KW-0547">Nucleotide-binding</keyword>
<evidence type="ECO:0000259" key="14">
    <source>
        <dbReference type="PROSITE" id="PS51195"/>
    </source>
</evidence>
<dbReference type="CDD" id="cd18787">
    <property type="entry name" value="SF2_C_DEAD"/>
    <property type="match status" value="1"/>
</dbReference>
<dbReference type="PROSITE" id="PS51192">
    <property type="entry name" value="HELICASE_ATP_BIND_1"/>
    <property type="match status" value="1"/>
</dbReference>
<organism evidence="15 16">
    <name type="scientific">Niveomyces insectorum RCEF 264</name>
    <dbReference type="NCBI Taxonomy" id="1081102"/>
    <lineage>
        <taxon>Eukaryota</taxon>
        <taxon>Fungi</taxon>
        <taxon>Dikarya</taxon>
        <taxon>Ascomycota</taxon>
        <taxon>Pezizomycotina</taxon>
        <taxon>Sordariomycetes</taxon>
        <taxon>Hypocreomycetidae</taxon>
        <taxon>Hypocreales</taxon>
        <taxon>Cordycipitaceae</taxon>
        <taxon>Niveomyces</taxon>
    </lineage>
</organism>
<dbReference type="GO" id="GO:0005524">
    <property type="term" value="F:ATP binding"/>
    <property type="evidence" value="ECO:0007669"/>
    <property type="project" value="UniProtKB-UniRule"/>
</dbReference>
<comment type="function">
    <text evidence="10">RNA helicase.</text>
</comment>
<feature type="compositionally biased region" description="Gly residues" evidence="11">
    <location>
        <begin position="653"/>
        <end position="666"/>
    </location>
</feature>
<keyword evidence="2" id="KW-0698">rRNA processing</keyword>
<accession>A0A167QX92</accession>
<comment type="catalytic activity">
    <reaction evidence="10">
        <text>ATP + H2O = ADP + phosphate + H(+)</text>
        <dbReference type="Rhea" id="RHEA:13065"/>
        <dbReference type="ChEBI" id="CHEBI:15377"/>
        <dbReference type="ChEBI" id="CHEBI:15378"/>
        <dbReference type="ChEBI" id="CHEBI:30616"/>
        <dbReference type="ChEBI" id="CHEBI:43474"/>
        <dbReference type="ChEBI" id="CHEBI:456216"/>
        <dbReference type="EC" id="3.6.4.13"/>
    </reaction>
</comment>
<dbReference type="SMART" id="SM00490">
    <property type="entry name" value="HELICc"/>
    <property type="match status" value="1"/>
</dbReference>
<keyword evidence="7 10" id="KW-0694">RNA-binding</keyword>
<dbReference type="InterPro" id="IPR014001">
    <property type="entry name" value="Helicase_ATP-bd"/>
</dbReference>
<dbReference type="PANTHER" id="PTHR24031">
    <property type="entry name" value="RNA HELICASE"/>
    <property type="match status" value="1"/>
</dbReference>
<dbReference type="PROSITE" id="PS51194">
    <property type="entry name" value="HELICASE_CTER"/>
    <property type="match status" value="1"/>
</dbReference>
<feature type="compositionally biased region" description="Basic and acidic residues" evidence="11">
    <location>
        <begin position="669"/>
        <end position="684"/>
    </location>
</feature>
<evidence type="ECO:0000256" key="4">
    <source>
        <dbReference type="ARBA" id="ARBA00022801"/>
    </source>
</evidence>
<dbReference type="InterPro" id="IPR000629">
    <property type="entry name" value="RNA-helicase_DEAD-box_CS"/>
</dbReference>
<comment type="domain">
    <text evidence="10">The Q motif is unique to and characteristic of the DEAD box family of RNA helicases and controls ATP binding and hydrolysis.</text>
</comment>
<evidence type="ECO:0000256" key="6">
    <source>
        <dbReference type="ARBA" id="ARBA00022840"/>
    </source>
</evidence>
<dbReference type="PROSITE" id="PS00039">
    <property type="entry name" value="DEAD_ATP_HELICASE"/>
    <property type="match status" value="1"/>
</dbReference>
<feature type="domain" description="DEAD-box RNA helicase Q" evidence="14">
    <location>
        <begin position="92"/>
        <end position="121"/>
    </location>
</feature>
<feature type="domain" description="Helicase ATP-binding" evidence="12">
    <location>
        <begin position="124"/>
        <end position="314"/>
    </location>
</feature>
<keyword evidence="6 9" id="KW-0067">ATP-binding</keyword>
<comment type="subcellular location">
    <subcellularLocation>
        <location evidence="1">Nucleus</location>
        <location evidence="1">Nucleolus</location>
    </subcellularLocation>
</comment>
<dbReference type="CDD" id="cd17964">
    <property type="entry name" value="DEADc_MSS116"/>
    <property type="match status" value="1"/>
</dbReference>
<dbReference type="GO" id="GO:0003724">
    <property type="term" value="F:RNA helicase activity"/>
    <property type="evidence" value="ECO:0007669"/>
    <property type="project" value="UniProtKB-EC"/>
</dbReference>
<dbReference type="EMBL" id="AZHD01000013">
    <property type="protein sequence ID" value="OAA58060.1"/>
    <property type="molecule type" value="Genomic_DNA"/>
</dbReference>
<feature type="domain" description="Helicase C-terminal" evidence="13">
    <location>
        <begin position="342"/>
        <end position="508"/>
    </location>
</feature>
<dbReference type="Gene3D" id="3.40.50.300">
    <property type="entry name" value="P-loop containing nucleotide triphosphate hydrolases"/>
    <property type="match status" value="2"/>
</dbReference>
<dbReference type="OrthoDB" id="193716at2759"/>
<evidence type="ECO:0000256" key="2">
    <source>
        <dbReference type="ARBA" id="ARBA00022552"/>
    </source>
</evidence>
<feature type="region of interest" description="Disordered" evidence="11">
    <location>
        <begin position="593"/>
        <end position="684"/>
    </location>
</feature>
<protein>
    <recommendedName>
        <fullName evidence="10">ATP-dependent RNA helicase</fullName>
        <ecNumber evidence="10">3.6.4.13</ecNumber>
    </recommendedName>
</protein>
<evidence type="ECO:0000313" key="15">
    <source>
        <dbReference type="EMBL" id="OAA58060.1"/>
    </source>
</evidence>
<dbReference type="Pfam" id="PF00271">
    <property type="entry name" value="Helicase_C"/>
    <property type="match status" value="1"/>
</dbReference>
<dbReference type="AlphaFoldDB" id="A0A167QX92"/>
<comment type="similarity">
    <text evidence="9">Belongs to the DEAD box helicase family.</text>
</comment>
<sequence length="684" mass="74865">MFKTAVLRAARLSRATGLPRSTSSLSGLRRAVTLASGSSPAAPLGLIVPAVSRLSAADHSFHSSANHAASVSAAEQAVETPERAPGLVTQFADLASLGVHENLVRSLTQTLGYDTMTPVQSMTISPALAGKDMVAQAKTGTGKTLAFLIPTIQKMIADNPDLAYPRRVRARSDDILAIVLSPTRELAEQISEEARKLCRGTGVIVQTAVGGTQKREMLRRTKIQGCHLLVATPGRLLDVLSTPDSGIDAPKLSALVLDEADRMLDVGFDRELQEIVRYLPNRKQQPRQTLLFSATIPKDVISLARTYVDASNFEFVQTVKGDEVPTHEKVPQHIVPVRGYENIYPTMLELFKREIQAARSAGADGKPFKAIVFLPTTNYVQLTAMAFQRLSKTHRELPYMHHIHSKLTQAARTAAANAFRNADSGILFSSDVTARGMDFPNVSHVVQIGVPPDREQYIHRLGRTGRADKGGQGWLIVAQDEINLARNVLGDLPIKRAKGLENADLDLTNIKDQVPPETVADVKDAMQRVPSGLLVDTYMSFFGGSTIGRSMQTTLDNLNNWALHGWGWEEPPAINQELARKRGLLKLRGVRIAQPGGREHQSFGERRERQDSFGGGDPFERVFQQGSQDGGSRRQSSDRGRGFDRPRRQFGGDRFGGGDRSGGRSGGNRSRDGWSEKPRRRADF</sequence>
<evidence type="ECO:0000313" key="16">
    <source>
        <dbReference type="Proteomes" id="UP000076874"/>
    </source>
</evidence>
<dbReference type="GO" id="GO:0006364">
    <property type="term" value="P:rRNA processing"/>
    <property type="evidence" value="ECO:0007669"/>
    <property type="project" value="UniProtKB-KW"/>
</dbReference>
<feature type="short sequence motif" description="Q motif" evidence="8">
    <location>
        <begin position="92"/>
        <end position="121"/>
    </location>
</feature>
<dbReference type="GO" id="GO:0003723">
    <property type="term" value="F:RNA binding"/>
    <property type="evidence" value="ECO:0007669"/>
    <property type="project" value="UniProtKB-UniRule"/>
</dbReference>
<evidence type="ECO:0000256" key="1">
    <source>
        <dbReference type="ARBA" id="ARBA00004604"/>
    </source>
</evidence>
<keyword evidence="5 9" id="KW-0347">Helicase</keyword>
<comment type="caution">
    <text evidence="15">The sequence shown here is derived from an EMBL/GenBank/DDBJ whole genome shotgun (WGS) entry which is preliminary data.</text>
</comment>
<dbReference type="SUPFAM" id="SSF52540">
    <property type="entry name" value="P-loop containing nucleoside triphosphate hydrolases"/>
    <property type="match status" value="2"/>
</dbReference>
<dbReference type="PROSITE" id="PS51195">
    <property type="entry name" value="Q_MOTIF"/>
    <property type="match status" value="1"/>
</dbReference>